<evidence type="ECO:0000259" key="2">
    <source>
        <dbReference type="PROSITE" id="PS50828"/>
    </source>
</evidence>
<dbReference type="InterPro" id="IPR036063">
    <property type="entry name" value="Smr_dom_sf"/>
</dbReference>
<dbReference type="SUPFAM" id="SSF160443">
    <property type="entry name" value="SMR domain-like"/>
    <property type="match status" value="1"/>
</dbReference>
<feature type="region of interest" description="Disordered" evidence="1">
    <location>
        <begin position="1"/>
        <end position="72"/>
    </location>
</feature>
<organism evidence="3 4">
    <name type="scientific">Candidatus Lambdaproteobacteria bacterium RIFOXYD2_FULL_56_26</name>
    <dbReference type="NCBI Taxonomy" id="1817773"/>
    <lineage>
        <taxon>Bacteria</taxon>
        <taxon>Pseudomonadati</taxon>
        <taxon>Pseudomonadota</taxon>
        <taxon>Candidatus Lambdaproteobacteria</taxon>
    </lineage>
</organism>
<reference evidence="3 4" key="1">
    <citation type="journal article" date="2016" name="Nat. Commun.">
        <title>Thousands of microbial genomes shed light on interconnected biogeochemical processes in an aquifer system.</title>
        <authorList>
            <person name="Anantharaman K."/>
            <person name="Brown C.T."/>
            <person name="Hug L.A."/>
            <person name="Sharon I."/>
            <person name="Castelle C.J."/>
            <person name="Probst A.J."/>
            <person name="Thomas B.C."/>
            <person name="Singh A."/>
            <person name="Wilkins M.J."/>
            <person name="Karaoz U."/>
            <person name="Brodie E.L."/>
            <person name="Williams K.H."/>
            <person name="Hubbard S.S."/>
            <person name="Banfield J.F."/>
        </authorList>
    </citation>
    <scope>NUCLEOTIDE SEQUENCE [LARGE SCALE GENOMIC DNA]</scope>
</reference>
<dbReference type="SMART" id="SM00463">
    <property type="entry name" value="SMR"/>
    <property type="match status" value="1"/>
</dbReference>
<accession>A0A1F6H3H0</accession>
<protein>
    <recommendedName>
        <fullName evidence="2">Smr domain-containing protein</fullName>
    </recommendedName>
</protein>
<name>A0A1F6H3H0_9PROT</name>
<evidence type="ECO:0000313" key="4">
    <source>
        <dbReference type="Proteomes" id="UP000177583"/>
    </source>
</evidence>
<sequence>MSEEKEFLDQMHRLGVKPLDPQKATAQSLEPKKLVLQTPKAPASPAKAVPKPKYTGPVPHPSSTRPKRLPRDFEPDLVVDLHGMVQPEALKTTRNLLAGAYNKGYDHVLLITGKGLNSEVEGGVLPKAVWRWLEEEAESFVAEFELAPPFLGGTGAILVFFFR</sequence>
<evidence type="ECO:0000256" key="1">
    <source>
        <dbReference type="SAM" id="MobiDB-lite"/>
    </source>
</evidence>
<comment type="caution">
    <text evidence="3">The sequence shown here is derived from an EMBL/GenBank/DDBJ whole genome shotgun (WGS) entry which is preliminary data.</text>
</comment>
<feature type="compositionally biased region" description="Low complexity" evidence="1">
    <location>
        <begin position="39"/>
        <end position="53"/>
    </location>
</feature>
<dbReference type="Gene3D" id="3.30.1370.110">
    <property type="match status" value="1"/>
</dbReference>
<dbReference type="AlphaFoldDB" id="A0A1F6H3H0"/>
<dbReference type="InterPro" id="IPR002625">
    <property type="entry name" value="Smr_dom"/>
</dbReference>
<feature type="compositionally biased region" description="Basic and acidic residues" evidence="1">
    <location>
        <begin position="1"/>
        <end position="12"/>
    </location>
</feature>
<dbReference type="EMBL" id="MFNF01000001">
    <property type="protein sequence ID" value="OGH04876.1"/>
    <property type="molecule type" value="Genomic_DNA"/>
</dbReference>
<evidence type="ECO:0000313" key="3">
    <source>
        <dbReference type="EMBL" id="OGH04876.1"/>
    </source>
</evidence>
<dbReference type="Proteomes" id="UP000177583">
    <property type="component" value="Unassembled WGS sequence"/>
</dbReference>
<dbReference type="PROSITE" id="PS50828">
    <property type="entry name" value="SMR"/>
    <property type="match status" value="1"/>
</dbReference>
<gene>
    <name evidence="3" type="ORF">A2557_07815</name>
</gene>
<dbReference type="Pfam" id="PF01713">
    <property type="entry name" value="Smr"/>
    <property type="match status" value="1"/>
</dbReference>
<proteinExistence type="predicted"/>
<dbReference type="PANTHER" id="PTHR35562">
    <property type="entry name" value="DNA ENDONUCLEASE SMRA-RELATED"/>
    <property type="match status" value="1"/>
</dbReference>
<feature type="domain" description="Smr" evidence="2">
    <location>
        <begin position="79"/>
        <end position="162"/>
    </location>
</feature>
<dbReference type="PANTHER" id="PTHR35562:SF2">
    <property type="entry name" value="DNA ENDONUCLEASE SMRA-RELATED"/>
    <property type="match status" value="1"/>
</dbReference>